<evidence type="ECO:0000256" key="6">
    <source>
        <dbReference type="ARBA" id="ARBA00023027"/>
    </source>
</evidence>
<comment type="caution">
    <text evidence="13">The sequence shown here is derived from an EMBL/GenBank/DDBJ whole genome shotgun (WGS) entry which is preliminary data.</text>
</comment>
<dbReference type="InterPro" id="IPR050260">
    <property type="entry name" value="FAD-bd_OxRdtase"/>
</dbReference>
<keyword evidence="14" id="KW-1185">Reference proteome</keyword>
<sequence>MSKIVLIGSNHAGTACANTILDHYPENELVIFDQNDNISFLSCGMALWIGRQIKSPDGLFYSSKAILENKGAKVHLETQVESIDYNQKIVYALDKNGQKIAESYDKLVLAMGSKPIMPPLKGLDLENIQKVKRFQDAKEVIDKIENDYGRTMQNVVIVGAGYIGVELAEAFKRLGYHTTMITQPDRVLNTYYDKPFTDAMEDNLRSHRVDVRLSENVLAFEGKNKVSKVVTDKGSYPCDMALICCGFLPNTDLVQGHLDLGVKGAILTDKHQATSDPNVYAIGDCTTIFSNVIDDYDYIALASNAVRSGIVAGHNVCGNPIEANGVQGSNGIKIFDLSMVSTGVTVERAQALGMDVLYTDFKALQKPEFIKEDNYEVTIRIVYDKNTRQIKGAQLMSKYDMSMMIHMFSLAIQEKVTIDCLSLTDFFFLPHYNQPYNYITMAALSAD</sequence>
<dbReference type="Proteomes" id="UP000377798">
    <property type="component" value="Unassembled WGS sequence"/>
</dbReference>
<dbReference type="PROSITE" id="PS51257">
    <property type="entry name" value="PROKAR_LIPOPROTEIN"/>
    <property type="match status" value="1"/>
</dbReference>
<dbReference type="SUPFAM" id="SSF51905">
    <property type="entry name" value="FAD/NAD(P)-binding domain"/>
    <property type="match status" value="1"/>
</dbReference>
<name>A0A8H2MGK3_9FIRM</name>
<keyword evidence="3" id="KW-0285">Flavoprotein</keyword>
<dbReference type="Gene3D" id="3.30.390.30">
    <property type="match status" value="1"/>
</dbReference>
<dbReference type="InterPro" id="IPR036188">
    <property type="entry name" value="FAD/NAD-bd_sf"/>
</dbReference>
<comment type="catalytic activity">
    <reaction evidence="10">
        <text>2 NADH + O2 + 2 H(+) = 2 NAD(+) + 2 H2O</text>
        <dbReference type="Rhea" id="RHEA:37799"/>
        <dbReference type="ChEBI" id="CHEBI:15377"/>
        <dbReference type="ChEBI" id="CHEBI:15378"/>
        <dbReference type="ChEBI" id="CHEBI:15379"/>
        <dbReference type="ChEBI" id="CHEBI:57540"/>
        <dbReference type="ChEBI" id="CHEBI:57945"/>
        <dbReference type="EC" id="1.6.3.4"/>
    </reaction>
</comment>
<comment type="cofactor">
    <cofactor evidence="1">
        <name>FAD</name>
        <dbReference type="ChEBI" id="CHEBI:57692"/>
    </cofactor>
</comment>
<feature type="domain" description="Pyridine nucleotide-disulphide oxidoreductase dimerisation" evidence="11">
    <location>
        <begin position="332"/>
        <end position="432"/>
    </location>
</feature>
<evidence type="ECO:0000313" key="14">
    <source>
        <dbReference type="Proteomes" id="UP000377798"/>
    </source>
</evidence>
<dbReference type="PANTHER" id="PTHR43429:SF1">
    <property type="entry name" value="NAD(P)H SULFUR OXIDOREDUCTASE (COA-DEPENDENT)"/>
    <property type="match status" value="1"/>
</dbReference>
<evidence type="ECO:0000259" key="11">
    <source>
        <dbReference type="Pfam" id="PF02852"/>
    </source>
</evidence>
<dbReference type="Pfam" id="PF07992">
    <property type="entry name" value="Pyr_redox_2"/>
    <property type="match status" value="1"/>
</dbReference>
<gene>
    <name evidence="13" type="ORF">NCTC13150_01842</name>
</gene>
<dbReference type="InterPro" id="IPR058076">
    <property type="entry name" value="NOXase"/>
</dbReference>
<evidence type="ECO:0000256" key="1">
    <source>
        <dbReference type="ARBA" id="ARBA00001974"/>
    </source>
</evidence>
<dbReference type="GO" id="GO:0016491">
    <property type="term" value="F:oxidoreductase activity"/>
    <property type="evidence" value="ECO:0007669"/>
    <property type="project" value="UniProtKB-KW"/>
</dbReference>
<keyword evidence="6" id="KW-0520">NAD</keyword>
<evidence type="ECO:0000259" key="12">
    <source>
        <dbReference type="Pfam" id="PF07992"/>
    </source>
</evidence>
<dbReference type="PANTHER" id="PTHR43429">
    <property type="entry name" value="PYRIDINE NUCLEOTIDE-DISULFIDE OXIDOREDUCTASE DOMAIN-CONTAINING"/>
    <property type="match status" value="1"/>
</dbReference>
<evidence type="ECO:0000313" key="13">
    <source>
        <dbReference type="EMBL" id="VFB17255.1"/>
    </source>
</evidence>
<accession>A0A8H2MGK3</accession>
<proteinExistence type="inferred from homology"/>
<dbReference type="InterPro" id="IPR016156">
    <property type="entry name" value="FAD/NAD-linked_Rdtase_dimer_sf"/>
</dbReference>
<evidence type="ECO:0000256" key="8">
    <source>
        <dbReference type="ARBA" id="ARBA00039092"/>
    </source>
</evidence>
<dbReference type="Gene3D" id="3.50.50.60">
    <property type="entry name" value="FAD/NAD(P)-binding domain"/>
    <property type="match status" value="2"/>
</dbReference>
<evidence type="ECO:0000256" key="4">
    <source>
        <dbReference type="ARBA" id="ARBA00022827"/>
    </source>
</evidence>
<feature type="domain" description="FAD/NAD(P)-binding" evidence="12">
    <location>
        <begin position="3"/>
        <end position="309"/>
    </location>
</feature>
<dbReference type="InterPro" id="IPR004099">
    <property type="entry name" value="Pyr_nucl-diS_OxRdtase_dimer"/>
</dbReference>
<dbReference type="RefSeq" id="WP_131749837.1">
    <property type="nucleotide sequence ID" value="NZ_CAACYI010000001.1"/>
</dbReference>
<comment type="similarity">
    <text evidence="2">Belongs to the class-III pyridine nucleotide-disulfide oxidoreductase family.</text>
</comment>
<evidence type="ECO:0000256" key="2">
    <source>
        <dbReference type="ARBA" id="ARBA00009130"/>
    </source>
</evidence>
<evidence type="ECO:0000256" key="5">
    <source>
        <dbReference type="ARBA" id="ARBA00023002"/>
    </source>
</evidence>
<evidence type="ECO:0000256" key="7">
    <source>
        <dbReference type="ARBA" id="ARBA00023284"/>
    </source>
</evidence>
<protein>
    <recommendedName>
        <fullName evidence="9">NADH oxidase</fullName>
        <ecNumber evidence="8">1.6.3.4</ecNumber>
    </recommendedName>
</protein>
<evidence type="ECO:0000256" key="10">
    <source>
        <dbReference type="ARBA" id="ARBA00047360"/>
    </source>
</evidence>
<dbReference type="NCBIfam" id="NF046103">
    <property type="entry name" value="NOXase_Strep"/>
    <property type="match status" value="1"/>
</dbReference>
<dbReference type="PRINTS" id="PR00411">
    <property type="entry name" value="PNDRDTASEI"/>
</dbReference>
<organism evidence="13 14">
    <name type="scientific">Urinicoccus massiliensis</name>
    <dbReference type="NCBI Taxonomy" id="1723382"/>
    <lineage>
        <taxon>Bacteria</taxon>
        <taxon>Bacillati</taxon>
        <taxon>Bacillota</taxon>
        <taxon>Tissierellia</taxon>
        <taxon>Tissierellales</taxon>
        <taxon>Peptoniphilaceae</taxon>
        <taxon>Urinicoccus</taxon>
    </lineage>
</organism>
<dbReference type="EC" id="1.6.3.4" evidence="8"/>
<dbReference type="AlphaFoldDB" id="A0A8H2MGK3"/>
<dbReference type="EMBL" id="CAACYI010000001">
    <property type="protein sequence ID" value="VFB17255.1"/>
    <property type="molecule type" value="Genomic_DNA"/>
</dbReference>
<dbReference type="Pfam" id="PF02852">
    <property type="entry name" value="Pyr_redox_dim"/>
    <property type="match status" value="1"/>
</dbReference>
<evidence type="ECO:0000256" key="9">
    <source>
        <dbReference type="ARBA" id="ARBA00039201"/>
    </source>
</evidence>
<dbReference type="PRINTS" id="PR00368">
    <property type="entry name" value="FADPNR"/>
</dbReference>
<dbReference type="SUPFAM" id="SSF55424">
    <property type="entry name" value="FAD/NAD-linked reductases, dimerisation (C-terminal) domain"/>
    <property type="match status" value="1"/>
</dbReference>
<keyword evidence="5 13" id="KW-0560">Oxidoreductase</keyword>
<dbReference type="InterPro" id="IPR023753">
    <property type="entry name" value="FAD/NAD-binding_dom"/>
</dbReference>
<keyword evidence="4" id="KW-0274">FAD</keyword>
<reference evidence="13 14" key="1">
    <citation type="submission" date="2019-02" db="EMBL/GenBank/DDBJ databases">
        <authorList>
            <consortium name="Pathogen Informatics"/>
        </authorList>
    </citation>
    <scope>NUCLEOTIDE SEQUENCE [LARGE SCALE GENOMIC DNA]</scope>
    <source>
        <strain evidence="13 14">3012STDY7089603</strain>
    </source>
</reference>
<keyword evidence="7" id="KW-0676">Redox-active center</keyword>
<evidence type="ECO:0000256" key="3">
    <source>
        <dbReference type="ARBA" id="ARBA00022630"/>
    </source>
</evidence>